<keyword evidence="1" id="KW-0472">Membrane</keyword>
<evidence type="ECO:0000259" key="2">
    <source>
        <dbReference type="Pfam" id="PF20152"/>
    </source>
</evidence>
<evidence type="ECO:0000256" key="1">
    <source>
        <dbReference type="SAM" id="Phobius"/>
    </source>
</evidence>
<keyword evidence="1" id="KW-0812">Transmembrane</keyword>
<organism evidence="3 4">
    <name type="scientific">Collybiopsis luxurians FD-317 M1</name>
    <dbReference type="NCBI Taxonomy" id="944289"/>
    <lineage>
        <taxon>Eukaryota</taxon>
        <taxon>Fungi</taxon>
        <taxon>Dikarya</taxon>
        <taxon>Basidiomycota</taxon>
        <taxon>Agaricomycotina</taxon>
        <taxon>Agaricomycetes</taxon>
        <taxon>Agaricomycetidae</taxon>
        <taxon>Agaricales</taxon>
        <taxon>Marasmiineae</taxon>
        <taxon>Omphalotaceae</taxon>
        <taxon>Collybiopsis</taxon>
        <taxon>Collybiopsis luxurians</taxon>
    </lineage>
</organism>
<dbReference type="AlphaFoldDB" id="A0A0D0CTC8"/>
<proteinExistence type="predicted"/>
<feature type="transmembrane region" description="Helical" evidence="1">
    <location>
        <begin position="47"/>
        <end position="72"/>
    </location>
</feature>
<evidence type="ECO:0000313" key="4">
    <source>
        <dbReference type="Proteomes" id="UP000053593"/>
    </source>
</evidence>
<dbReference type="PANTHER" id="PTHR40465:SF1">
    <property type="entry name" value="DUF6534 DOMAIN-CONTAINING PROTEIN"/>
    <property type="match status" value="1"/>
</dbReference>
<dbReference type="InterPro" id="IPR045339">
    <property type="entry name" value="DUF6534"/>
</dbReference>
<keyword evidence="4" id="KW-1185">Reference proteome</keyword>
<sequence>MNPFRISGNLSKDSKTFSADPLVTSVISTAVQAFQGWRIHKLTESNLIFAFIILTAFASLTAGFTTTVLVALHPFFNQLQMFELGFLIWLAVSALVDILIAVSLSWFVLRQKELSTSTNSVLNRIMFFTVQTGAITALASIADVLTFTLSEDKTLQLVWAYSLSKLYSNSLLSMLNARAEWNKLLKPSSKEIGQGPCYCRSSSLLILA</sequence>
<evidence type="ECO:0000313" key="3">
    <source>
        <dbReference type="EMBL" id="KIK58963.1"/>
    </source>
</evidence>
<accession>A0A0D0CTC8</accession>
<dbReference type="PANTHER" id="PTHR40465">
    <property type="entry name" value="CHROMOSOME 1, WHOLE GENOME SHOTGUN SEQUENCE"/>
    <property type="match status" value="1"/>
</dbReference>
<feature type="transmembrane region" description="Helical" evidence="1">
    <location>
        <begin position="121"/>
        <end position="145"/>
    </location>
</feature>
<dbReference type="Pfam" id="PF20152">
    <property type="entry name" value="DUF6534"/>
    <property type="match status" value="1"/>
</dbReference>
<name>A0A0D0CTC8_9AGAR</name>
<dbReference type="Proteomes" id="UP000053593">
    <property type="component" value="Unassembled WGS sequence"/>
</dbReference>
<feature type="transmembrane region" description="Helical" evidence="1">
    <location>
        <begin position="84"/>
        <end position="109"/>
    </location>
</feature>
<keyword evidence="1" id="KW-1133">Transmembrane helix</keyword>
<dbReference type="OrthoDB" id="3265526at2759"/>
<dbReference type="HOGENOM" id="CLU_046025_14_0_1"/>
<protein>
    <recommendedName>
        <fullName evidence="2">DUF6534 domain-containing protein</fullName>
    </recommendedName>
</protein>
<feature type="domain" description="DUF6534" evidence="2">
    <location>
        <begin position="93"/>
        <end position="179"/>
    </location>
</feature>
<gene>
    <name evidence="3" type="ORF">GYMLUDRAFT_262278</name>
</gene>
<dbReference type="EMBL" id="KN834782">
    <property type="protein sequence ID" value="KIK58963.1"/>
    <property type="molecule type" value="Genomic_DNA"/>
</dbReference>
<reference evidence="3 4" key="1">
    <citation type="submission" date="2014-04" db="EMBL/GenBank/DDBJ databases">
        <title>Evolutionary Origins and Diversification of the Mycorrhizal Mutualists.</title>
        <authorList>
            <consortium name="DOE Joint Genome Institute"/>
            <consortium name="Mycorrhizal Genomics Consortium"/>
            <person name="Kohler A."/>
            <person name="Kuo A."/>
            <person name="Nagy L.G."/>
            <person name="Floudas D."/>
            <person name="Copeland A."/>
            <person name="Barry K.W."/>
            <person name="Cichocki N."/>
            <person name="Veneault-Fourrey C."/>
            <person name="LaButti K."/>
            <person name="Lindquist E.A."/>
            <person name="Lipzen A."/>
            <person name="Lundell T."/>
            <person name="Morin E."/>
            <person name="Murat C."/>
            <person name="Riley R."/>
            <person name="Ohm R."/>
            <person name="Sun H."/>
            <person name="Tunlid A."/>
            <person name="Henrissat B."/>
            <person name="Grigoriev I.V."/>
            <person name="Hibbett D.S."/>
            <person name="Martin F."/>
        </authorList>
    </citation>
    <scope>NUCLEOTIDE SEQUENCE [LARGE SCALE GENOMIC DNA]</scope>
    <source>
        <strain evidence="3 4">FD-317 M1</strain>
    </source>
</reference>